<dbReference type="AlphaFoldDB" id="A0A426Y8C3"/>
<comment type="caution">
    <text evidence="1">The sequence shown here is derived from an EMBL/GenBank/DDBJ whole genome shotgun (WGS) entry which is preliminary data.</text>
</comment>
<accession>A0A426Y8C3</accession>
<sequence length="114" mass="12313">MQKEDGRVLKAGREVEDDQLYGPWVLVQRKTRRRVAKPNRIACGLDHIAEGAPGQGGTKPHWNGLNKLSSSKGVFGVNANGKGSETRTDSTFHPIEEVIVSGKDRDGLGLCSCA</sequence>
<gene>
    <name evidence="1" type="ORF">B296_00053417</name>
</gene>
<name>A0A426Y8C3_ENSVE</name>
<proteinExistence type="predicted"/>
<evidence type="ECO:0000313" key="1">
    <source>
        <dbReference type="EMBL" id="RRT47974.1"/>
    </source>
</evidence>
<dbReference type="Proteomes" id="UP000287651">
    <property type="component" value="Unassembled WGS sequence"/>
</dbReference>
<dbReference type="EMBL" id="AMZH03014241">
    <property type="protein sequence ID" value="RRT47974.1"/>
    <property type="molecule type" value="Genomic_DNA"/>
</dbReference>
<reference evidence="1 2" key="1">
    <citation type="journal article" date="2014" name="Agronomy (Basel)">
        <title>A Draft Genome Sequence for Ensete ventricosum, the Drought-Tolerant Tree Against Hunger.</title>
        <authorList>
            <person name="Harrison J."/>
            <person name="Moore K.A."/>
            <person name="Paszkiewicz K."/>
            <person name="Jones T."/>
            <person name="Grant M."/>
            <person name="Ambacheew D."/>
            <person name="Muzemil S."/>
            <person name="Studholme D.J."/>
        </authorList>
    </citation>
    <scope>NUCLEOTIDE SEQUENCE [LARGE SCALE GENOMIC DNA]</scope>
</reference>
<protein>
    <submittedName>
        <fullName evidence="1">Uncharacterized protein</fullName>
    </submittedName>
</protein>
<organism evidence="1 2">
    <name type="scientific">Ensete ventricosum</name>
    <name type="common">Abyssinian banana</name>
    <name type="synonym">Musa ensete</name>
    <dbReference type="NCBI Taxonomy" id="4639"/>
    <lineage>
        <taxon>Eukaryota</taxon>
        <taxon>Viridiplantae</taxon>
        <taxon>Streptophyta</taxon>
        <taxon>Embryophyta</taxon>
        <taxon>Tracheophyta</taxon>
        <taxon>Spermatophyta</taxon>
        <taxon>Magnoliopsida</taxon>
        <taxon>Liliopsida</taxon>
        <taxon>Zingiberales</taxon>
        <taxon>Musaceae</taxon>
        <taxon>Ensete</taxon>
    </lineage>
</organism>
<evidence type="ECO:0000313" key="2">
    <source>
        <dbReference type="Proteomes" id="UP000287651"/>
    </source>
</evidence>